<protein>
    <submittedName>
        <fullName evidence="1">Phage protein Gp19/Gp15/Gp42</fullName>
    </submittedName>
</protein>
<dbReference type="OrthoDB" id="3194840at2"/>
<reference evidence="1 2" key="1">
    <citation type="submission" date="2014-03" db="EMBL/GenBank/DDBJ databases">
        <title>Genomics of Bifidobacteria.</title>
        <authorList>
            <person name="Ventura M."/>
            <person name="Milani C."/>
            <person name="Lugli G.A."/>
        </authorList>
    </citation>
    <scope>NUCLEOTIDE SEQUENCE [LARGE SCALE GENOMIC DNA]</scope>
    <source>
        <strain evidence="1 2">DSM 23968</strain>
    </source>
</reference>
<dbReference type="AlphaFoldDB" id="A0A087DQL7"/>
<name>A0A087DQL7_9BIFI</name>
<dbReference type="eggNOG" id="ENOG50338N2">
    <property type="taxonomic scope" value="Bacteria"/>
</dbReference>
<sequence length="131" mass="14000">MTDDNPTPAPPFALVSDLESRWRTLSGGERVTAGVLIGDASDKIMTDCPLWAQASPATLRRVTCQMVKRAMLNADQAGVSQGTQTANGFSESLSYSNPDGDLYLTKSEKRSLGVGVQRMWSIDMASGEASV</sequence>
<accession>A0A087DQL7</accession>
<proteinExistence type="predicted"/>
<dbReference type="EMBL" id="JGZP01000011">
    <property type="protein sequence ID" value="KFI97817.1"/>
    <property type="molecule type" value="Genomic_DNA"/>
</dbReference>
<dbReference type="Pfam" id="PF09355">
    <property type="entry name" value="Phage_Gp19"/>
    <property type="match status" value="1"/>
</dbReference>
<evidence type="ECO:0000313" key="1">
    <source>
        <dbReference type="EMBL" id="KFI97817.1"/>
    </source>
</evidence>
<dbReference type="Proteomes" id="UP000029004">
    <property type="component" value="Unassembled WGS sequence"/>
</dbReference>
<gene>
    <name evidence="1" type="ORF">BSTEL_0628</name>
</gene>
<dbReference type="STRING" id="762211.BSTEL_0628"/>
<organism evidence="1 2">
    <name type="scientific">Bifidobacterium stellenboschense</name>
    <dbReference type="NCBI Taxonomy" id="762211"/>
    <lineage>
        <taxon>Bacteria</taxon>
        <taxon>Bacillati</taxon>
        <taxon>Actinomycetota</taxon>
        <taxon>Actinomycetes</taxon>
        <taxon>Bifidobacteriales</taxon>
        <taxon>Bifidobacteriaceae</taxon>
        <taxon>Bifidobacterium</taxon>
    </lineage>
</organism>
<comment type="caution">
    <text evidence="1">The sequence shown here is derived from an EMBL/GenBank/DDBJ whole genome shotgun (WGS) entry which is preliminary data.</text>
</comment>
<dbReference type="RefSeq" id="WP_034527590.1">
    <property type="nucleotide sequence ID" value="NZ_JGZP01000011.1"/>
</dbReference>
<evidence type="ECO:0000313" key="2">
    <source>
        <dbReference type="Proteomes" id="UP000029004"/>
    </source>
</evidence>
<dbReference type="InterPro" id="IPR018963">
    <property type="entry name" value="Mycophage_D29_Gp19"/>
</dbReference>
<keyword evidence="2" id="KW-1185">Reference proteome</keyword>